<evidence type="ECO:0000313" key="2">
    <source>
        <dbReference type="EMBL" id="CAG8629909.1"/>
    </source>
</evidence>
<sequence>MSHTDARRRQLATPQRHAAVIKDGFEELRRQVPFAYSNNGRRMSKATLLQKTAHHVKKLRSRENFLLEEINRLNRTVLCLSAQLENER</sequence>
<organism evidence="2 3">
    <name type="scientific">Paraglomus occultum</name>
    <dbReference type="NCBI Taxonomy" id="144539"/>
    <lineage>
        <taxon>Eukaryota</taxon>
        <taxon>Fungi</taxon>
        <taxon>Fungi incertae sedis</taxon>
        <taxon>Mucoromycota</taxon>
        <taxon>Glomeromycotina</taxon>
        <taxon>Glomeromycetes</taxon>
        <taxon>Paraglomerales</taxon>
        <taxon>Paraglomeraceae</taxon>
        <taxon>Paraglomus</taxon>
    </lineage>
</organism>
<feature type="domain" description="BHLH" evidence="1">
    <location>
        <begin position="5"/>
        <end position="59"/>
    </location>
</feature>
<dbReference type="Pfam" id="PF00010">
    <property type="entry name" value="HLH"/>
    <property type="match status" value="1"/>
</dbReference>
<evidence type="ECO:0000259" key="1">
    <source>
        <dbReference type="PROSITE" id="PS50888"/>
    </source>
</evidence>
<dbReference type="GO" id="GO:0046983">
    <property type="term" value="F:protein dimerization activity"/>
    <property type="evidence" value="ECO:0007669"/>
    <property type="project" value="InterPro"/>
</dbReference>
<dbReference type="InterPro" id="IPR036638">
    <property type="entry name" value="HLH_DNA-bd_sf"/>
</dbReference>
<gene>
    <name evidence="2" type="ORF">POCULU_LOCUS8839</name>
</gene>
<dbReference type="SUPFAM" id="SSF47459">
    <property type="entry name" value="HLH, helix-loop-helix DNA-binding domain"/>
    <property type="match status" value="1"/>
</dbReference>
<keyword evidence="3" id="KW-1185">Reference proteome</keyword>
<dbReference type="SMART" id="SM00353">
    <property type="entry name" value="HLH"/>
    <property type="match status" value="1"/>
</dbReference>
<evidence type="ECO:0000313" key="3">
    <source>
        <dbReference type="Proteomes" id="UP000789572"/>
    </source>
</evidence>
<comment type="caution">
    <text evidence="2">The sequence shown here is derived from an EMBL/GenBank/DDBJ whole genome shotgun (WGS) entry which is preliminary data.</text>
</comment>
<dbReference type="PROSITE" id="PS50888">
    <property type="entry name" value="BHLH"/>
    <property type="match status" value="1"/>
</dbReference>
<dbReference type="Gene3D" id="4.10.280.10">
    <property type="entry name" value="Helix-loop-helix DNA-binding domain"/>
    <property type="match status" value="1"/>
</dbReference>
<dbReference type="AlphaFoldDB" id="A0A9N9GS54"/>
<name>A0A9N9GS54_9GLOM</name>
<accession>A0A9N9GS54</accession>
<protein>
    <submittedName>
        <fullName evidence="2">2363_t:CDS:1</fullName>
    </submittedName>
</protein>
<dbReference type="EMBL" id="CAJVPJ010002817">
    <property type="protein sequence ID" value="CAG8629909.1"/>
    <property type="molecule type" value="Genomic_DNA"/>
</dbReference>
<proteinExistence type="predicted"/>
<dbReference type="InterPro" id="IPR011598">
    <property type="entry name" value="bHLH_dom"/>
</dbReference>
<reference evidence="2" key="1">
    <citation type="submission" date="2021-06" db="EMBL/GenBank/DDBJ databases">
        <authorList>
            <person name="Kallberg Y."/>
            <person name="Tangrot J."/>
            <person name="Rosling A."/>
        </authorList>
    </citation>
    <scope>NUCLEOTIDE SEQUENCE</scope>
    <source>
        <strain evidence="2">IA702</strain>
    </source>
</reference>
<feature type="non-terminal residue" evidence="2">
    <location>
        <position position="88"/>
    </location>
</feature>
<dbReference type="OrthoDB" id="5778525at2759"/>
<dbReference type="Proteomes" id="UP000789572">
    <property type="component" value="Unassembled WGS sequence"/>
</dbReference>